<dbReference type="AlphaFoldDB" id="A0A428RTU4"/>
<comment type="caution">
    <text evidence="1">The sequence shown here is derived from an EMBL/GenBank/DDBJ whole genome shotgun (WGS) entry which is preliminary data.</text>
</comment>
<name>A0A428RTU4_9HYPO</name>
<sequence>MTCCFPACLTALTWKAEHVLFFSSTYNQSRTSRSWYALNTLSSSGLTQLRCKISDPVQMLQQPSFVSIQGIFRRPMLL</sequence>
<dbReference type="EMBL" id="NIZV01000790">
    <property type="protein sequence ID" value="RSL80953.1"/>
    <property type="molecule type" value="Genomic_DNA"/>
</dbReference>
<proteinExistence type="predicted"/>
<reference evidence="1 2" key="1">
    <citation type="submission" date="2017-06" db="EMBL/GenBank/DDBJ databases">
        <title>Cmopartive genomic analysis of Ambrosia Fusariam Clade fungi.</title>
        <authorList>
            <person name="Stajich J.E."/>
            <person name="Carrillo J."/>
            <person name="Kijimoto T."/>
            <person name="Eskalen A."/>
            <person name="O'Donnell K."/>
            <person name="Kasson M."/>
        </authorList>
    </citation>
    <scope>NUCLEOTIDE SEQUENCE [LARGE SCALE GENOMIC DNA]</scope>
    <source>
        <strain evidence="1 2">NRRL 20438</strain>
    </source>
</reference>
<organism evidence="1 2">
    <name type="scientific">Fusarium ambrosium</name>
    <dbReference type="NCBI Taxonomy" id="131363"/>
    <lineage>
        <taxon>Eukaryota</taxon>
        <taxon>Fungi</taxon>
        <taxon>Dikarya</taxon>
        <taxon>Ascomycota</taxon>
        <taxon>Pezizomycotina</taxon>
        <taxon>Sordariomycetes</taxon>
        <taxon>Hypocreomycetidae</taxon>
        <taxon>Hypocreales</taxon>
        <taxon>Nectriaceae</taxon>
        <taxon>Fusarium</taxon>
        <taxon>Fusarium solani species complex</taxon>
    </lineage>
</organism>
<evidence type="ECO:0000313" key="1">
    <source>
        <dbReference type="EMBL" id="RSL80953.1"/>
    </source>
</evidence>
<gene>
    <name evidence="1" type="ORF">CDV31_017080</name>
</gene>
<evidence type="ECO:0000313" key="2">
    <source>
        <dbReference type="Proteomes" id="UP000288429"/>
    </source>
</evidence>
<keyword evidence="2" id="KW-1185">Reference proteome</keyword>
<protein>
    <submittedName>
        <fullName evidence="1">Uncharacterized protein</fullName>
    </submittedName>
</protein>
<accession>A0A428RTU4</accession>
<dbReference type="Proteomes" id="UP000288429">
    <property type="component" value="Unassembled WGS sequence"/>
</dbReference>